<evidence type="ECO:0000313" key="2">
    <source>
        <dbReference type="Proteomes" id="UP000199474"/>
    </source>
</evidence>
<organism evidence="1 2">
    <name type="scientific">Lentibacillus persicus</name>
    <dbReference type="NCBI Taxonomy" id="640948"/>
    <lineage>
        <taxon>Bacteria</taxon>
        <taxon>Bacillati</taxon>
        <taxon>Bacillota</taxon>
        <taxon>Bacilli</taxon>
        <taxon>Bacillales</taxon>
        <taxon>Bacillaceae</taxon>
        <taxon>Lentibacillus</taxon>
    </lineage>
</organism>
<evidence type="ECO:0000313" key="1">
    <source>
        <dbReference type="EMBL" id="SFD54232.1"/>
    </source>
</evidence>
<dbReference type="AlphaFoldDB" id="A0A1I1T6K9"/>
<name>A0A1I1T6K9_9BACI</name>
<sequence length="57" mass="6656">MFALLSIAGTLAVVIFKWRFRIMNTLLAVSFLRKAIVMLSMNMPAIREKLMPRLFQR</sequence>
<dbReference type="EMBL" id="FOMR01000002">
    <property type="protein sequence ID" value="SFD54232.1"/>
    <property type="molecule type" value="Genomic_DNA"/>
</dbReference>
<accession>A0A1I1T6K9</accession>
<reference evidence="2" key="1">
    <citation type="submission" date="2016-10" db="EMBL/GenBank/DDBJ databases">
        <authorList>
            <person name="Varghese N."/>
            <person name="Submissions S."/>
        </authorList>
    </citation>
    <scope>NUCLEOTIDE SEQUENCE [LARGE SCALE GENOMIC DNA]</scope>
    <source>
        <strain evidence="2">DSM 22530</strain>
    </source>
</reference>
<gene>
    <name evidence="1" type="ORF">SAMN05216238_102136</name>
</gene>
<protein>
    <submittedName>
        <fullName evidence="1">Uncharacterized protein</fullName>
    </submittedName>
</protein>
<dbReference type="STRING" id="640948.SAMN05216238_102136"/>
<dbReference type="Proteomes" id="UP000199474">
    <property type="component" value="Unassembled WGS sequence"/>
</dbReference>
<keyword evidence="2" id="KW-1185">Reference proteome</keyword>
<proteinExistence type="predicted"/>